<dbReference type="GO" id="GO:0006260">
    <property type="term" value="P:DNA replication"/>
    <property type="evidence" value="ECO:0007669"/>
    <property type="project" value="UniProtKB-UniRule"/>
</dbReference>
<dbReference type="PANTHER" id="PTHR14052:SF0">
    <property type="entry name" value="ORIGIN RECOGNITION COMPLEX SUBUNIT 2"/>
    <property type="match status" value="1"/>
</dbReference>
<name>A0AAV2Z8N9_9STRA</name>
<feature type="domain" description="Origin recognition complex subunit 2 RecA-like" evidence="3">
    <location>
        <begin position="131"/>
        <end position="297"/>
    </location>
</feature>
<comment type="function">
    <text evidence="1">Component of the origin recognition complex (ORC) that binds origins of replication. DNA-binding is ATP-dependent. ORC is required to assemble the pre-replication complex necessary to initiate DNA replication.</text>
</comment>
<evidence type="ECO:0000259" key="3">
    <source>
        <dbReference type="Pfam" id="PF04084"/>
    </source>
</evidence>
<comment type="subcellular location">
    <subcellularLocation>
        <location evidence="1">Nucleus</location>
    </subcellularLocation>
</comment>
<dbReference type="Pfam" id="PF04084">
    <property type="entry name" value="RecA-like_ORC2"/>
    <property type="match status" value="1"/>
</dbReference>
<evidence type="ECO:0000313" key="5">
    <source>
        <dbReference type="Proteomes" id="UP001146120"/>
    </source>
</evidence>
<dbReference type="EMBL" id="DAKRPA010000028">
    <property type="protein sequence ID" value="DBA02671.1"/>
    <property type="molecule type" value="Genomic_DNA"/>
</dbReference>
<dbReference type="InterPro" id="IPR056772">
    <property type="entry name" value="RecA-like_ORC2"/>
</dbReference>
<reference evidence="4" key="1">
    <citation type="submission" date="2022-11" db="EMBL/GenBank/DDBJ databases">
        <authorList>
            <person name="Morgan W.R."/>
            <person name="Tartar A."/>
        </authorList>
    </citation>
    <scope>NUCLEOTIDE SEQUENCE</scope>
    <source>
        <strain evidence="4">ARSEF 373</strain>
    </source>
</reference>
<protein>
    <recommendedName>
        <fullName evidence="1">Origin recognition complex subunit 2</fullName>
    </recommendedName>
</protein>
<feature type="region of interest" description="Disordered" evidence="2">
    <location>
        <begin position="51"/>
        <end position="88"/>
    </location>
</feature>
<comment type="subunit">
    <text evidence="1">Component of the origin recognition complex (ORC).</text>
</comment>
<dbReference type="PANTHER" id="PTHR14052">
    <property type="entry name" value="ORIGIN RECOGNITION COMPLEX SUBUNIT 2"/>
    <property type="match status" value="1"/>
</dbReference>
<comment type="caution">
    <text evidence="4">The sequence shown here is derived from an EMBL/GenBank/DDBJ whole genome shotgun (WGS) entry which is preliminary data.</text>
</comment>
<comment type="similarity">
    <text evidence="1">Belongs to the ORC2 family.</text>
</comment>
<dbReference type="AlphaFoldDB" id="A0AAV2Z8N9"/>
<evidence type="ECO:0000256" key="2">
    <source>
        <dbReference type="SAM" id="MobiDB-lite"/>
    </source>
</evidence>
<dbReference type="InterPro" id="IPR007220">
    <property type="entry name" value="ORC2"/>
</dbReference>
<keyword evidence="1" id="KW-0539">Nucleus</keyword>
<dbReference type="Proteomes" id="UP001146120">
    <property type="component" value="Unassembled WGS sequence"/>
</dbReference>
<dbReference type="GO" id="GO:0005664">
    <property type="term" value="C:nuclear origin of replication recognition complex"/>
    <property type="evidence" value="ECO:0007669"/>
    <property type="project" value="UniProtKB-UniRule"/>
</dbReference>
<evidence type="ECO:0000256" key="1">
    <source>
        <dbReference type="RuleBase" id="RU368084"/>
    </source>
</evidence>
<organism evidence="4 5">
    <name type="scientific">Lagenidium giganteum</name>
    <dbReference type="NCBI Taxonomy" id="4803"/>
    <lineage>
        <taxon>Eukaryota</taxon>
        <taxon>Sar</taxon>
        <taxon>Stramenopiles</taxon>
        <taxon>Oomycota</taxon>
        <taxon>Peronosporomycetes</taxon>
        <taxon>Pythiales</taxon>
        <taxon>Pythiaceae</taxon>
    </lineage>
</organism>
<keyword evidence="1" id="KW-0235">DNA replication</keyword>
<keyword evidence="5" id="KW-1185">Reference proteome</keyword>
<evidence type="ECO:0000313" key="4">
    <source>
        <dbReference type="EMBL" id="DBA02671.1"/>
    </source>
</evidence>
<sequence>MVSGVKHPLDGDSVASRALLRQRRCTIAPTSFQLGHGGANEYINSRKIRNTRRKTTADGSRSTKKRKIAGKGKGGSAADDAEGKVEDDDDDENACVVEFLPPSAQEIQDGLMEADTRAARRLSMQNKTLMHAVPEQTLHMWRSYLLCGNNLLIYGVGSKKPVLEQFANRHCKDGIVLQLHGYLPKVSIDYVCSFINEKVLQVPSTSKKLVQRCHDIASFTGDRKSSGAGTSIARVPHIFLLVHSLDGEAMRSAEIQSSLSILSTAPFIHVMASIDQINAPALWPESDFVRFRWVYQHINTCAPYEAEFKLQLSSKGKGMDHSSSGIAYILQSLTPSDVSTLKVIAELQLAASVTAPGDANKRKSARSSTADYLEAYDVCRKKMIHKSALTMRNSIRCLEDHDLVRLIRIANIEKLQIPIQEHLIRTIILRKGSESTS</sequence>
<dbReference type="GO" id="GO:0003688">
    <property type="term" value="F:DNA replication origin binding"/>
    <property type="evidence" value="ECO:0007669"/>
    <property type="project" value="UniProtKB-UniRule"/>
</dbReference>
<proteinExistence type="inferred from homology"/>
<reference evidence="4" key="2">
    <citation type="journal article" date="2023" name="Microbiol Resour">
        <title>Decontamination and Annotation of the Draft Genome Sequence of the Oomycete Lagenidium giganteum ARSEF 373.</title>
        <authorList>
            <person name="Morgan W.R."/>
            <person name="Tartar A."/>
        </authorList>
    </citation>
    <scope>NUCLEOTIDE SEQUENCE</scope>
    <source>
        <strain evidence="4">ARSEF 373</strain>
    </source>
</reference>
<gene>
    <name evidence="4" type="ORF">N0F65_010496</name>
</gene>
<accession>A0AAV2Z8N9</accession>